<feature type="compositionally biased region" description="Low complexity" evidence="1">
    <location>
        <begin position="45"/>
        <end position="54"/>
    </location>
</feature>
<gene>
    <name evidence="2" type="ORF">DFR69_104752</name>
</gene>
<reference evidence="2 3" key="1">
    <citation type="submission" date="2018-05" db="EMBL/GenBank/DDBJ databases">
        <title>Genomic Encyclopedia of Type Strains, Phase IV (KMG-IV): sequencing the most valuable type-strain genomes for metagenomic binning, comparative biology and taxonomic classification.</title>
        <authorList>
            <person name="Goeker M."/>
        </authorList>
    </citation>
    <scope>NUCLEOTIDE SEQUENCE [LARGE SCALE GENOMIC DNA]</scope>
    <source>
        <strain evidence="2 3">DSM 44717</strain>
    </source>
</reference>
<feature type="compositionally biased region" description="Low complexity" evidence="1">
    <location>
        <begin position="275"/>
        <end position="299"/>
    </location>
</feature>
<comment type="caution">
    <text evidence="2">The sequence shown here is derived from an EMBL/GenBank/DDBJ whole genome shotgun (WGS) entry which is preliminary data.</text>
</comment>
<accession>A0A317NNR6</accession>
<proteinExistence type="predicted"/>
<feature type="compositionally biased region" description="Low complexity" evidence="1">
    <location>
        <begin position="61"/>
        <end position="80"/>
    </location>
</feature>
<evidence type="ECO:0000313" key="2">
    <source>
        <dbReference type="EMBL" id="PWV76637.1"/>
    </source>
</evidence>
<feature type="compositionally biased region" description="Basic residues" evidence="1">
    <location>
        <begin position="240"/>
        <end position="250"/>
    </location>
</feature>
<feature type="compositionally biased region" description="Basic residues" evidence="1">
    <location>
        <begin position="196"/>
        <end position="223"/>
    </location>
</feature>
<feature type="compositionally biased region" description="Basic and acidic residues" evidence="1">
    <location>
        <begin position="1"/>
        <end position="10"/>
    </location>
</feature>
<protein>
    <submittedName>
        <fullName evidence="2">Uncharacterized protein</fullName>
    </submittedName>
</protein>
<sequence length="299" mass="31927">MRPAPSREAEPVAPQGCSYRATAHRVAPARVGASGESRRTRRAASRPAARGGASLPDAGRARPAAGRRAATTAVSQAAARVAERRRQAGSAVSPRTATAYQAAPVAGSQRWVGRAVVSRAVGQEHWGRARANRSVEWARSGRPPASTASGRGGQGVGPNHPSAGWAGGRGRPGSTPRWGRVPAVNRRARDAAIARRTARPRRAGRVRRKRPGRRAGRRVHCSRHSPTDRSRSGRNPSGRRPPRWRCRGRCRPRDASAGRRPGSAGWPRGGSRTGTAPTGRCRCPPRRAAGCARPTWRRP</sequence>
<keyword evidence="3" id="KW-1185">Reference proteome</keyword>
<dbReference type="Proteomes" id="UP000246410">
    <property type="component" value="Unassembled WGS sequence"/>
</dbReference>
<dbReference type="EMBL" id="QGTL01000004">
    <property type="protein sequence ID" value="PWV76637.1"/>
    <property type="molecule type" value="Genomic_DNA"/>
</dbReference>
<organism evidence="2 3">
    <name type="scientific">Nocardia neocaledoniensis</name>
    <dbReference type="NCBI Taxonomy" id="236511"/>
    <lineage>
        <taxon>Bacteria</taxon>
        <taxon>Bacillati</taxon>
        <taxon>Actinomycetota</taxon>
        <taxon>Actinomycetes</taxon>
        <taxon>Mycobacteriales</taxon>
        <taxon>Nocardiaceae</taxon>
        <taxon>Nocardia</taxon>
    </lineage>
</organism>
<name>A0A317NNR6_9NOCA</name>
<evidence type="ECO:0000256" key="1">
    <source>
        <dbReference type="SAM" id="MobiDB-lite"/>
    </source>
</evidence>
<dbReference type="AlphaFoldDB" id="A0A317NNR6"/>
<feature type="region of interest" description="Disordered" evidence="1">
    <location>
        <begin position="1"/>
        <end position="299"/>
    </location>
</feature>
<evidence type="ECO:0000313" key="3">
    <source>
        <dbReference type="Proteomes" id="UP000246410"/>
    </source>
</evidence>